<comment type="subcellular location">
    <subcellularLocation>
        <location evidence="7">Cytoplasm</location>
        <location evidence="7">Cytoskeleton</location>
        <location evidence="7">Actin patch</location>
    </subcellularLocation>
</comment>
<keyword evidence="10" id="KW-1185">Reference proteome</keyword>
<comment type="similarity">
    <text evidence="1 7">Belongs to the WD repeat ARPC1 family.</text>
</comment>
<evidence type="ECO:0000256" key="6">
    <source>
        <dbReference type="ARBA" id="ARBA00023212"/>
    </source>
</evidence>
<evidence type="ECO:0000256" key="8">
    <source>
        <dbReference type="PROSITE-ProRule" id="PRU00221"/>
    </source>
</evidence>
<evidence type="ECO:0000313" key="10">
    <source>
        <dbReference type="Proteomes" id="UP000606974"/>
    </source>
</evidence>
<dbReference type="PANTHER" id="PTHR10709">
    <property type="entry name" value="ACTIN-RELATED PROTEIN 2/3 COMPLEX SUBUNIT 1"/>
    <property type="match status" value="1"/>
</dbReference>
<dbReference type="InterPro" id="IPR015943">
    <property type="entry name" value="WD40/YVTN_repeat-like_dom_sf"/>
</dbReference>
<organism evidence="9 10">
    <name type="scientific">Endocarpon pusillum</name>
    <dbReference type="NCBI Taxonomy" id="364733"/>
    <lineage>
        <taxon>Eukaryota</taxon>
        <taxon>Fungi</taxon>
        <taxon>Dikarya</taxon>
        <taxon>Ascomycota</taxon>
        <taxon>Pezizomycotina</taxon>
        <taxon>Eurotiomycetes</taxon>
        <taxon>Chaetothyriomycetidae</taxon>
        <taxon>Verrucariales</taxon>
        <taxon>Verrucariaceae</taxon>
        <taxon>Endocarpon</taxon>
    </lineage>
</organism>
<dbReference type="GO" id="GO:0051015">
    <property type="term" value="F:actin filament binding"/>
    <property type="evidence" value="ECO:0007669"/>
    <property type="project" value="TreeGrafter"/>
</dbReference>
<name>A0A8H7AVF5_9EURO</name>
<keyword evidence="3 8" id="KW-0853">WD repeat</keyword>
<evidence type="ECO:0000256" key="2">
    <source>
        <dbReference type="ARBA" id="ARBA00022490"/>
    </source>
</evidence>
<evidence type="ECO:0000313" key="9">
    <source>
        <dbReference type="EMBL" id="KAF7513726.1"/>
    </source>
</evidence>
<reference evidence="9" key="1">
    <citation type="submission" date="2020-02" db="EMBL/GenBank/DDBJ databases">
        <authorList>
            <person name="Palmer J.M."/>
        </authorList>
    </citation>
    <scope>NUCLEOTIDE SEQUENCE</scope>
    <source>
        <strain evidence="9">EPUS1.4</strain>
        <tissue evidence="9">Thallus</tissue>
    </source>
</reference>
<dbReference type="AlphaFoldDB" id="A0A8H7AVF5"/>
<feature type="repeat" description="WD" evidence="8">
    <location>
        <begin position="50"/>
        <end position="82"/>
    </location>
</feature>
<dbReference type="InterPro" id="IPR001680">
    <property type="entry name" value="WD40_rpt"/>
</dbReference>
<dbReference type="PROSITE" id="PS50082">
    <property type="entry name" value="WD_REPEATS_2"/>
    <property type="match status" value="1"/>
</dbReference>
<protein>
    <recommendedName>
        <fullName evidence="7">Actin-related protein 2/3 complex subunit</fullName>
    </recommendedName>
</protein>
<comment type="caution">
    <text evidence="9">The sequence shown here is derived from an EMBL/GenBank/DDBJ whole genome shotgun (WGS) entry which is preliminary data.</text>
</comment>
<proteinExistence type="inferred from homology"/>
<dbReference type="PROSITE" id="PS50294">
    <property type="entry name" value="WD_REPEATS_REGION"/>
    <property type="match status" value="1"/>
</dbReference>
<keyword evidence="2 7" id="KW-0963">Cytoplasm</keyword>
<dbReference type="PIRSF" id="PIRSF038093">
    <property type="entry name" value="ARP2/3_su1"/>
    <property type="match status" value="1"/>
</dbReference>
<dbReference type="InterPro" id="IPR036322">
    <property type="entry name" value="WD40_repeat_dom_sf"/>
</dbReference>
<dbReference type="GO" id="GO:0030479">
    <property type="term" value="C:actin cortical patch"/>
    <property type="evidence" value="ECO:0007669"/>
    <property type="project" value="UniProtKB-SubCell"/>
</dbReference>
<evidence type="ECO:0000256" key="5">
    <source>
        <dbReference type="ARBA" id="ARBA00023203"/>
    </source>
</evidence>
<dbReference type="SMART" id="SM00320">
    <property type="entry name" value="WD40"/>
    <property type="match status" value="5"/>
</dbReference>
<gene>
    <name evidence="9" type="ORF">GJ744_007777</name>
</gene>
<comment type="function">
    <text evidence="7">Functions as component of the Arp2/3 complex which is involved in regulation of actin polymerization and together with an activating nucleation-promoting factor (NPF) mediates the formation of branched actin networks.</text>
</comment>
<dbReference type="Proteomes" id="UP000606974">
    <property type="component" value="Unassembled WGS sequence"/>
</dbReference>
<dbReference type="Pfam" id="PF00400">
    <property type="entry name" value="WD40"/>
    <property type="match status" value="2"/>
</dbReference>
<accession>A0A8H7AVF5</accession>
<dbReference type="FunFam" id="2.130.10.10:FF:000220">
    <property type="entry name" value="Actin-related protein 2/3 complex subunit"/>
    <property type="match status" value="1"/>
</dbReference>
<evidence type="ECO:0000256" key="1">
    <source>
        <dbReference type="ARBA" id="ARBA00006260"/>
    </source>
</evidence>
<dbReference type="GO" id="GO:0005885">
    <property type="term" value="C:Arp2/3 protein complex"/>
    <property type="evidence" value="ECO:0007669"/>
    <property type="project" value="UniProtKB-UniRule"/>
</dbReference>
<dbReference type="SUPFAM" id="SSF50978">
    <property type="entry name" value="WD40 repeat-like"/>
    <property type="match status" value="1"/>
</dbReference>
<keyword evidence="4" id="KW-0677">Repeat</keyword>
<sequence length="363" mass="40156">MSAPEVHHLFHHPIADHSFSADRQTLAVARDNNVELYHRSGSKFTLKDELKGHDKTVTGVDIAPRSGMIVTCSQDRNAYVWEPSPSGWRPTLVLLRINRAATFVRWSPSEKKFAVGSGARVIAVCYFEEENDWWVSKHLKKPIRSTVTSLAWHSNSVLIAAGSTDSHARVFSGYIKGIDARPESSVWGEKLPFNTVCGEYLNDSAGWIHNVAFSPSGDALAFAAHDSSITVVYPSAPEQPPKAMINVSTQMLPFTSLIWNGESEIVAAGHDCEPYRFRGSQDGWEFAGSVEAKSRPGMANAREESALNMFRQMDLKGKTKDDTQLKTTHQNTINTTRAYDESDGALRQFSTSGVDGRVVIWNA</sequence>
<dbReference type="InterPro" id="IPR017383">
    <property type="entry name" value="ARPC1"/>
</dbReference>
<keyword evidence="5 7" id="KW-0009">Actin-binding</keyword>
<dbReference type="PANTHER" id="PTHR10709:SF2">
    <property type="entry name" value="ACTIN-RELATED PROTEIN 2_3 COMPLEX SUBUNIT"/>
    <property type="match status" value="1"/>
</dbReference>
<evidence type="ECO:0000256" key="3">
    <source>
        <dbReference type="ARBA" id="ARBA00022574"/>
    </source>
</evidence>
<dbReference type="Gene3D" id="2.130.10.10">
    <property type="entry name" value="YVTN repeat-like/Quinoprotein amine dehydrogenase"/>
    <property type="match status" value="1"/>
</dbReference>
<keyword evidence="6 7" id="KW-0206">Cytoskeleton</keyword>
<evidence type="ECO:0000256" key="7">
    <source>
        <dbReference type="PIRNR" id="PIRNR038093"/>
    </source>
</evidence>
<dbReference type="GO" id="GO:0034314">
    <property type="term" value="P:Arp2/3 complex-mediated actin nucleation"/>
    <property type="evidence" value="ECO:0007669"/>
    <property type="project" value="UniProtKB-UniRule"/>
</dbReference>
<evidence type="ECO:0000256" key="4">
    <source>
        <dbReference type="ARBA" id="ARBA00022737"/>
    </source>
</evidence>
<dbReference type="OrthoDB" id="406844at2759"/>
<dbReference type="EMBL" id="JAACFV010000004">
    <property type="protein sequence ID" value="KAF7513726.1"/>
    <property type="molecule type" value="Genomic_DNA"/>
</dbReference>